<evidence type="ECO:0000313" key="9">
    <source>
        <dbReference type="EMBL" id="CUH78250.1"/>
    </source>
</evidence>
<dbReference type="PANTHER" id="PTHR30269">
    <property type="entry name" value="TRANSMEMBRANE PROTEIN YFCA"/>
    <property type="match status" value="1"/>
</dbReference>
<keyword evidence="6 8" id="KW-1133">Transmembrane helix</keyword>
<dbReference type="OrthoDB" id="9800873at2"/>
<feature type="transmembrane region" description="Helical" evidence="8">
    <location>
        <begin position="139"/>
        <end position="158"/>
    </location>
</feature>
<protein>
    <recommendedName>
        <fullName evidence="8">Probable membrane transporter protein</fullName>
    </recommendedName>
</protein>
<gene>
    <name evidence="9" type="ORF">TRN7648_01876</name>
</gene>
<dbReference type="EMBL" id="CYSE01000003">
    <property type="protein sequence ID" value="CUH78250.1"/>
    <property type="molecule type" value="Genomic_DNA"/>
</dbReference>
<feature type="transmembrane region" description="Helical" evidence="8">
    <location>
        <begin position="204"/>
        <end position="221"/>
    </location>
</feature>
<evidence type="ECO:0000256" key="3">
    <source>
        <dbReference type="ARBA" id="ARBA00022448"/>
    </source>
</evidence>
<feature type="transmembrane region" description="Helical" evidence="8">
    <location>
        <begin position="36"/>
        <end position="61"/>
    </location>
</feature>
<keyword evidence="4 8" id="KW-1003">Cell membrane</keyword>
<comment type="similarity">
    <text evidence="2 8">Belongs to the 4-toluene sulfonate uptake permease (TSUP) (TC 2.A.102) family.</text>
</comment>
<dbReference type="AlphaFoldDB" id="A0A0P1GUL7"/>
<dbReference type="InterPro" id="IPR052017">
    <property type="entry name" value="TSUP"/>
</dbReference>
<organism evidence="9 10">
    <name type="scientific">Tropicibacter naphthalenivorans</name>
    <dbReference type="NCBI Taxonomy" id="441103"/>
    <lineage>
        <taxon>Bacteria</taxon>
        <taxon>Pseudomonadati</taxon>
        <taxon>Pseudomonadota</taxon>
        <taxon>Alphaproteobacteria</taxon>
        <taxon>Rhodobacterales</taxon>
        <taxon>Roseobacteraceae</taxon>
        <taxon>Tropicibacter</taxon>
    </lineage>
</organism>
<dbReference type="Pfam" id="PF01925">
    <property type="entry name" value="TauE"/>
    <property type="match status" value="1"/>
</dbReference>
<comment type="subcellular location">
    <subcellularLocation>
        <location evidence="1 8">Cell membrane</location>
        <topology evidence="1 8">Multi-pass membrane protein</topology>
    </subcellularLocation>
</comment>
<dbReference type="RefSeq" id="WP_058247386.1">
    <property type="nucleotide sequence ID" value="NZ_CYSE01000003.1"/>
</dbReference>
<feature type="transmembrane region" description="Helical" evidence="8">
    <location>
        <begin position="233"/>
        <end position="250"/>
    </location>
</feature>
<feature type="transmembrane region" description="Helical" evidence="8">
    <location>
        <begin position="12"/>
        <end position="30"/>
    </location>
</feature>
<evidence type="ECO:0000256" key="4">
    <source>
        <dbReference type="ARBA" id="ARBA00022475"/>
    </source>
</evidence>
<evidence type="ECO:0000313" key="10">
    <source>
        <dbReference type="Proteomes" id="UP000054935"/>
    </source>
</evidence>
<dbReference type="InterPro" id="IPR002781">
    <property type="entry name" value="TM_pro_TauE-like"/>
</dbReference>
<accession>A0A0P1GUL7</accession>
<evidence type="ECO:0000256" key="2">
    <source>
        <dbReference type="ARBA" id="ARBA00009142"/>
    </source>
</evidence>
<keyword evidence="10" id="KW-1185">Reference proteome</keyword>
<dbReference type="Proteomes" id="UP000054935">
    <property type="component" value="Unassembled WGS sequence"/>
</dbReference>
<dbReference type="STRING" id="441103.TRN7648_01876"/>
<keyword evidence="5 8" id="KW-0812">Transmembrane</keyword>
<evidence type="ECO:0000256" key="6">
    <source>
        <dbReference type="ARBA" id="ARBA00022989"/>
    </source>
</evidence>
<reference evidence="9 10" key="1">
    <citation type="submission" date="2015-09" db="EMBL/GenBank/DDBJ databases">
        <authorList>
            <consortium name="Swine Surveillance"/>
        </authorList>
    </citation>
    <scope>NUCLEOTIDE SEQUENCE [LARGE SCALE GENOMIC DNA]</scope>
    <source>
        <strain evidence="9 10">CECT 7648</strain>
    </source>
</reference>
<name>A0A0P1GUL7_9RHOB</name>
<evidence type="ECO:0000256" key="5">
    <source>
        <dbReference type="ARBA" id="ARBA00022692"/>
    </source>
</evidence>
<evidence type="ECO:0000256" key="7">
    <source>
        <dbReference type="ARBA" id="ARBA00023136"/>
    </source>
</evidence>
<feature type="transmembrane region" description="Helical" evidence="8">
    <location>
        <begin position="107"/>
        <end position="127"/>
    </location>
</feature>
<feature type="transmembrane region" description="Helical" evidence="8">
    <location>
        <begin position="82"/>
        <end position="101"/>
    </location>
</feature>
<dbReference type="PANTHER" id="PTHR30269:SF32">
    <property type="entry name" value="MEMBRANE TRANSPORTER PROTEIN-RELATED"/>
    <property type="match status" value="1"/>
</dbReference>
<evidence type="ECO:0000256" key="1">
    <source>
        <dbReference type="ARBA" id="ARBA00004651"/>
    </source>
</evidence>
<keyword evidence="7 8" id="KW-0472">Membrane</keyword>
<sequence length="255" mass="26505">MTEIFTSLTAPTLALVMGIATLAGIVKGMVGFAMPMILISGLGSIVAPELALAALILPTVVTNGMQAMRQGRAAAWASVKRFRLFLGVALCALLVSAQLVAVLPQSVLLLMIGGPITLFAVLQLAGWQPHLKSGPSRGLEAAIGGFAGFIGGFSGVWGPPTVAYLTALRTEKAEQMRIQGVVYGLGAVALTLAHTGSGILNGRTVWLSLALIPPAVLGMWIGGQIQDRIDQTAFRRATLCVLLIAGLNLVRRGLT</sequence>
<keyword evidence="3" id="KW-0813">Transport</keyword>
<proteinExistence type="inferred from homology"/>
<feature type="transmembrane region" description="Helical" evidence="8">
    <location>
        <begin position="178"/>
        <end position="197"/>
    </location>
</feature>
<dbReference type="GO" id="GO:0005886">
    <property type="term" value="C:plasma membrane"/>
    <property type="evidence" value="ECO:0007669"/>
    <property type="project" value="UniProtKB-SubCell"/>
</dbReference>
<evidence type="ECO:0000256" key="8">
    <source>
        <dbReference type="RuleBase" id="RU363041"/>
    </source>
</evidence>